<reference evidence="1 2" key="1">
    <citation type="journal article" date="2019" name="Int. J. Syst. Evol. Microbiol.">
        <title>The Global Catalogue of Microorganisms (GCM) 10K type strain sequencing project: providing services to taxonomists for standard genome sequencing and annotation.</title>
        <authorList>
            <consortium name="The Broad Institute Genomics Platform"/>
            <consortium name="The Broad Institute Genome Sequencing Center for Infectious Disease"/>
            <person name="Wu L."/>
            <person name="Ma J."/>
        </authorList>
    </citation>
    <scope>NUCLEOTIDE SEQUENCE [LARGE SCALE GENOMIC DNA]</scope>
    <source>
        <strain evidence="1 2">JCM 14283</strain>
    </source>
</reference>
<proteinExistence type="predicted"/>
<accession>A0ABN1ZPN9</accession>
<organism evidence="1 2">
    <name type="scientific">Terrabacter terrae</name>
    <dbReference type="NCBI Taxonomy" id="318434"/>
    <lineage>
        <taxon>Bacteria</taxon>
        <taxon>Bacillati</taxon>
        <taxon>Actinomycetota</taxon>
        <taxon>Actinomycetes</taxon>
        <taxon>Micrococcales</taxon>
        <taxon>Intrasporangiaceae</taxon>
        <taxon>Terrabacter</taxon>
    </lineage>
</organism>
<evidence type="ECO:0000313" key="2">
    <source>
        <dbReference type="Proteomes" id="UP001501285"/>
    </source>
</evidence>
<keyword evidence="2" id="KW-1185">Reference proteome</keyword>
<sequence>MCLDARTALDADTVADMKRLMRRPGVRQELAETFEVEVQSVTETEALMVESVLFLADLEDAHARPGWTIIATDVWGMPWGYRDPSRSHGTWATHDACGTVQKITMARPECRVCPPQPGSRTHRAKFGQPQYLYLVQYENLLKFGHGDANRVRAHLRAGCEVISLLRGPFERVVKAEVAVRQAHRDQLVDPRLWTMPVTFGAGSEVVTVEADIRLSDYLSGPDVKDVAASFA</sequence>
<name>A0ABN1ZPN9_9MICO</name>
<dbReference type="EMBL" id="BAAANB010000112">
    <property type="protein sequence ID" value="GAA1501937.1"/>
    <property type="molecule type" value="Genomic_DNA"/>
</dbReference>
<dbReference type="Proteomes" id="UP001501285">
    <property type="component" value="Unassembled WGS sequence"/>
</dbReference>
<gene>
    <name evidence="1" type="ORF">GCM10009740_38440</name>
</gene>
<protein>
    <submittedName>
        <fullName evidence="1">Uncharacterized protein</fullName>
    </submittedName>
</protein>
<evidence type="ECO:0000313" key="1">
    <source>
        <dbReference type="EMBL" id="GAA1501937.1"/>
    </source>
</evidence>
<comment type="caution">
    <text evidence="1">The sequence shown here is derived from an EMBL/GenBank/DDBJ whole genome shotgun (WGS) entry which is preliminary data.</text>
</comment>